<evidence type="ECO:0000313" key="3">
    <source>
        <dbReference type="EMBL" id="MCH6172112.1"/>
    </source>
</evidence>
<dbReference type="Proteomes" id="UP001299970">
    <property type="component" value="Unassembled WGS sequence"/>
</dbReference>
<dbReference type="InterPro" id="IPR010982">
    <property type="entry name" value="Lambda_DNA-bd_dom_sf"/>
</dbReference>
<dbReference type="PANTHER" id="PTHR35010:SF2">
    <property type="entry name" value="BLL4672 PROTEIN"/>
    <property type="match status" value="1"/>
</dbReference>
<dbReference type="Gene3D" id="3.30.450.180">
    <property type="match status" value="1"/>
</dbReference>
<accession>A0ABS9TU71</accession>
<evidence type="ECO:0000256" key="1">
    <source>
        <dbReference type="SAM" id="MobiDB-lite"/>
    </source>
</evidence>
<feature type="domain" description="HTH cro/C1-type" evidence="2">
    <location>
        <begin position="70"/>
        <end position="139"/>
    </location>
</feature>
<sequence length="331" mass="37388">MRNDGENDRSVGGKVRCPTCSCSPPENTREHGVARSSVSPRRPVEGHGVVSGRRMNADAQRRRQLGEFLKLRRLRRARDEPSLPPVAGRFTGLRREEVAILSGISIGWYTSLEQGRNARPSRSVLDAVARTLRLTCAEHAYILSLAGYVARPRVEDRTPREVPAHALRLLDVLGDFPAYVADPDWQIVKWNRAFEVLYPTVATVPETDRNALWLMFTDPYVRELMEHWEAAGRRLAAAFRAAAGDRLCAPSVSMLIGRLLASSDFFRECWSEHDIEPFTPRRELLHHPVAGDLDLWHHRLTPAGLPDLHIAIWTPEMSTDAPSRLSRMLEE</sequence>
<dbReference type="InterPro" id="IPR001387">
    <property type="entry name" value="Cro/C1-type_HTH"/>
</dbReference>
<reference evidence="3 4" key="1">
    <citation type="submission" date="2022-03" db="EMBL/GenBank/DDBJ databases">
        <title>Pseudonocardia alaer sp. nov., a novel actinomycete isolated from reed forest soil.</title>
        <authorList>
            <person name="Wang L."/>
        </authorList>
    </citation>
    <scope>NUCLEOTIDE SEQUENCE [LARGE SCALE GENOMIC DNA]</scope>
    <source>
        <strain evidence="3 4">Y-16303</strain>
    </source>
</reference>
<dbReference type="Gene3D" id="1.10.260.40">
    <property type="entry name" value="lambda repressor-like DNA-binding domains"/>
    <property type="match status" value="1"/>
</dbReference>
<dbReference type="SMART" id="SM00530">
    <property type="entry name" value="HTH_XRE"/>
    <property type="match status" value="1"/>
</dbReference>
<name>A0ABS9TU71_9PSEU</name>
<dbReference type="Pfam" id="PF13560">
    <property type="entry name" value="HTH_31"/>
    <property type="match status" value="1"/>
</dbReference>
<comment type="caution">
    <text evidence="3">The sequence shown here is derived from an EMBL/GenBank/DDBJ whole genome shotgun (WGS) entry which is preliminary data.</text>
</comment>
<dbReference type="SUPFAM" id="SSF47413">
    <property type="entry name" value="lambda repressor-like DNA-binding domains"/>
    <property type="match status" value="1"/>
</dbReference>
<keyword evidence="4" id="KW-1185">Reference proteome</keyword>
<proteinExistence type="predicted"/>
<dbReference type="EMBL" id="JAKXMK010000057">
    <property type="protein sequence ID" value="MCH6172112.1"/>
    <property type="molecule type" value="Genomic_DNA"/>
</dbReference>
<gene>
    <name evidence="3" type="ORF">MMF94_41075</name>
</gene>
<evidence type="ECO:0000313" key="4">
    <source>
        <dbReference type="Proteomes" id="UP001299970"/>
    </source>
</evidence>
<dbReference type="PANTHER" id="PTHR35010">
    <property type="entry name" value="BLL4672 PROTEIN-RELATED"/>
    <property type="match status" value="1"/>
</dbReference>
<dbReference type="CDD" id="cd00093">
    <property type="entry name" value="HTH_XRE"/>
    <property type="match status" value="1"/>
</dbReference>
<evidence type="ECO:0000259" key="2">
    <source>
        <dbReference type="SMART" id="SM00530"/>
    </source>
</evidence>
<protein>
    <submittedName>
        <fullName evidence="3">Helix-turn-helix transcriptional regulator</fullName>
    </submittedName>
</protein>
<dbReference type="InterPro" id="IPR041413">
    <property type="entry name" value="MLTR_LBD"/>
</dbReference>
<dbReference type="RefSeq" id="WP_241042919.1">
    <property type="nucleotide sequence ID" value="NZ_BAAAJF010000002.1"/>
</dbReference>
<organism evidence="3 4">
    <name type="scientific">Pseudonocardia alaniniphila</name>
    <dbReference type="NCBI Taxonomy" id="75291"/>
    <lineage>
        <taxon>Bacteria</taxon>
        <taxon>Bacillati</taxon>
        <taxon>Actinomycetota</taxon>
        <taxon>Actinomycetes</taxon>
        <taxon>Pseudonocardiales</taxon>
        <taxon>Pseudonocardiaceae</taxon>
        <taxon>Pseudonocardia</taxon>
    </lineage>
</organism>
<feature type="compositionally biased region" description="Basic and acidic residues" evidence="1">
    <location>
        <begin position="1"/>
        <end position="11"/>
    </location>
</feature>
<feature type="region of interest" description="Disordered" evidence="1">
    <location>
        <begin position="1"/>
        <end position="57"/>
    </location>
</feature>
<dbReference type="Pfam" id="PF17765">
    <property type="entry name" value="MLTR_LBD"/>
    <property type="match status" value="1"/>
</dbReference>